<evidence type="ECO:0000313" key="4">
    <source>
        <dbReference type="EMBL" id="CAB4902787.1"/>
    </source>
</evidence>
<proteinExistence type="predicted"/>
<dbReference type="AlphaFoldDB" id="A0A6J7G4G3"/>
<gene>
    <name evidence="2" type="ORF">UFOPK2754_00872</name>
    <name evidence="3" type="ORF">UFOPK3139_01585</name>
    <name evidence="4" type="ORF">UFOPK3543_00952</name>
</gene>
<evidence type="ECO:0000313" key="3">
    <source>
        <dbReference type="EMBL" id="CAB4832006.1"/>
    </source>
</evidence>
<feature type="region of interest" description="Disordered" evidence="1">
    <location>
        <begin position="1"/>
        <end position="25"/>
    </location>
</feature>
<evidence type="ECO:0000313" key="2">
    <source>
        <dbReference type="EMBL" id="CAB4736687.1"/>
    </source>
</evidence>
<reference evidence="4" key="1">
    <citation type="submission" date="2020-05" db="EMBL/GenBank/DDBJ databases">
        <authorList>
            <person name="Chiriac C."/>
            <person name="Salcher M."/>
            <person name="Ghai R."/>
            <person name="Kavagutti S V."/>
        </authorList>
    </citation>
    <scope>NUCLEOTIDE SEQUENCE</scope>
</reference>
<dbReference type="GO" id="GO:0005829">
    <property type="term" value="C:cytosol"/>
    <property type="evidence" value="ECO:0007669"/>
    <property type="project" value="TreeGrafter"/>
</dbReference>
<dbReference type="PANTHER" id="PTHR30283:SF4">
    <property type="entry name" value="PEROXIDE STRESS RESISTANCE PROTEIN YAAA"/>
    <property type="match status" value="1"/>
</dbReference>
<dbReference type="EMBL" id="CAFBMH010000025">
    <property type="protein sequence ID" value="CAB4902787.1"/>
    <property type="molecule type" value="Genomic_DNA"/>
</dbReference>
<sequence length="265" mass="29243">MAAPLILIPPSEGKASGGSRTPWEQRTRRTALLDPARREVIAALMNAMCGDLPARTKLLGVGEAGTAEATRTNLEIDAALTRPAIERYDGVLYGALDHTTLGPTDRRRLNAQVLIFSGLWGAVAPDDPIPDYKCKMGASLAPLGKLSTWWRPRLAELLEERSAGRVVWNLLPNEHDAAYAPSPDSRRELRVRFLDDVHRNGARELVTVNHWNKLLKGSLVRHLLSTQLNGPDGLEEFTHPQGYVYRPELTHTAGRVVTISFVAPR</sequence>
<dbReference type="EMBL" id="CAEZYR010000023">
    <property type="protein sequence ID" value="CAB4736687.1"/>
    <property type="molecule type" value="Genomic_DNA"/>
</dbReference>
<dbReference type="InterPro" id="IPR005583">
    <property type="entry name" value="YaaA"/>
</dbReference>
<accession>A0A6J7G4G3</accession>
<dbReference type="GO" id="GO:0033194">
    <property type="term" value="P:response to hydroperoxide"/>
    <property type="evidence" value="ECO:0007669"/>
    <property type="project" value="TreeGrafter"/>
</dbReference>
<protein>
    <submittedName>
        <fullName evidence="4">Unannotated protein</fullName>
    </submittedName>
</protein>
<dbReference type="Pfam" id="PF03883">
    <property type="entry name" value="H2O2_YaaD"/>
    <property type="match status" value="1"/>
</dbReference>
<organism evidence="4">
    <name type="scientific">freshwater metagenome</name>
    <dbReference type="NCBI Taxonomy" id="449393"/>
    <lineage>
        <taxon>unclassified sequences</taxon>
        <taxon>metagenomes</taxon>
        <taxon>ecological metagenomes</taxon>
    </lineage>
</organism>
<dbReference type="PANTHER" id="PTHR30283">
    <property type="entry name" value="PEROXIDE STRESS RESPONSE PROTEIN YAAA"/>
    <property type="match status" value="1"/>
</dbReference>
<dbReference type="EMBL" id="CAFABA010000062">
    <property type="protein sequence ID" value="CAB4832006.1"/>
    <property type="molecule type" value="Genomic_DNA"/>
</dbReference>
<evidence type="ECO:0000256" key="1">
    <source>
        <dbReference type="SAM" id="MobiDB-lite"/>
    </source>
</evidence>
<name>A0A6J7G4G3_9ZZZZ</name>